<name>A0A232M6C8_9EURO</name>
<evidence type="ECO:0008006" key="4">
    <source>
        <dbReference type="Google" id="ProtNLM"/>
    </source>
</evidence>
<dbReference type="InterPro" id="IPR050194">
    <property type="entry name" value="Glycosyltransferase_grp1"/>
</dbReference>
<evidence type="ECO:0000313" key="3">
    <source>
        <dbReference type="Proteomes" id="UP000243515"/>
    </source>
</evidence>
<dbReference type="PANTHER" id="PTHR45947">
    <property type="entry name" value="SULFOQUINOVOSYL TRANSFERASE SQD2"/>
    <property type="match status" value="1"/>
</dbReference>
<accession>A0A232M6C8</accession>
<dbReference type="Pfam" id="PF13692">
    <property type="entry name" value="Glyco_trans_1_4"/>
    <property type="match status" value="1"/>
</dbReference>
<dbReference type="PANTHER" id="PTHR45947:SF3">
    <property type="entry name" value="SULFOQUINOVOSYL TRANSFERASE SQD2"/>
    <property type="match status" value="1"/>
</dbReference>
<comment type="caution">
    <text evidence="2">The sequence shown here is derived from an EMBL/GenBank/DDBJ whole genome shotgun (WGS) entry which is preliminary data.</text>
</comment>
<keyword evidence="3" id="KW-1185">Reference proteome</keyword>
<evidence type="ECO:0000313" key="2">
    <source>
        <dbReference type="EMBL" id="OXV11949.1"/>
    </source>
</evidence>
<gene>
    <name evidence="2" type="ORF">Egran_00290</name>
</gene>
<dbReference type="AlphaFoldDB" id="A0A232M6C8"/>
<dbReference type="OrthoDB" id="512920at2759"/>
<dbReference type="Gene3D" id="3.40.50.2000">
    <property type="entry name" value="Glycogen Phosphorylase B"/>
    <property type="match status" value="2"/>
</dbReference>
<dbReference type="SUPFAM" id="SSF53756">
    <property type="entry name" value="UDP-Glycosyltransferase/glycogen phosphorylase"/>
    <property type="match status" value="1"/>
</dbReference>
<feature type="compositionally biased region" description="Basic residues" evidence="1">
    <location>
        <begin position="387"/>
        <end position="396"/>
    </location>
</feature>
<organism evidence="2 3">
    <name type="scientific">Elaphomyces granulatus</name>
    <dbReference type="NCBI Taxonomy" id="519963"/>
    <lineage>
        <taxon>Eukaryota</taxon>
        <taxon>Fungi</taxon>
        <taxon>Dikarya</taxon>
        <taxon>Ascomycota</taxon>
        <taxon>Pezizomycotina</taxon>
        <taxon>Eurotiomycetes</taxon>
        <taxon>Eurotiomycetidae</taxon>
        <taxon>Eurotiales</taxon>
        <taxon>Elaphomycetaceae</taxon>
        <taxon>Elaphomyces</taxon>
    </lineage>
</organism>
<reference evidence="2 3" key="1">
    <citation type="journal article" date="2015" name="Environ. Microbiol.">
        <title>Metagenome sequence of Elaphomyces granulatus from sporocarp tissue reveals Ascomycota ectomycorrhizal fingerprints of genome expansion and a Proteobacteria-rich microbiome.</title>
        <authorList>
            <person name="Quandt C.A."/>
            <person name="Kohler A."/>
            <person name="Hesse C.N."/>
            <person name="Sharpton T.J."/>
            <person name="Martin F."/>
            <person name="Spatafora J.W."/>
        </authorList>
    </citation>
    <scope>NUCLEOTIDE SEQUENCE [LARGE SCALE GENOMIC DNA]</scope>
    <source>
        <strain evidence="2 3">OSC145934</strain>
    </source>
</reference>
<dbReference type="EMBL" id="NPHW01002213">
    <property type="protein sequence ID" value="OXV11949.1"/>
    <property type="molecule type" value="Genomic_DNA"/>
</dbReference>
<dbReference type="Proteomes" id="UP000243515">
    <property type="component" value="Unassembled WGS sequence"/>
</dbReference>
<feature type="region of interest" description="Disordered" evidence="1">
    <location>
        <begin position="343"/>
        <end position="396"/>
    </location>
</feature>
<proteinExistence type="predicted"/>
<protein>
    <recommendedName>
        <fullName evidence="4">Glycosyl transferase family 1 domain-containing protein</fullName>
    </recommendedName>
</protein>
<feature type="non-terminal residue" evidence="2">
    <location>
        <position position="396"/>
    </location>
</feature>
<evidence type="ECO:0000256" key="1">
    <source>
        <dbReference type="SAM" id="MobiDB-lite"/>
    </source>
</evidence>
<sequence length="396" mass="43830">MFGGIHHISHPFPIQLLTRHGVDLVVVAPRHESRVGLDEATVNNNMTIRLPGCLLPISPSSIPSASTVEPSRRAADLIYLASPASVGFPLLTQIRQLPRSSSYPSWPAVSSRSWESFSVFYLCSDIGRYLEGTGVPRDRMVRLGRGVDTIMFHPFRRDDAYRRQLAPNGETILVCVCRLGLEKGFDFLARVAVQLVAAALPFKLLIVGGNRNPAAEDNLRWLFEPVEDRVVFTGFLTGEPLARAYAVGSVSALFHHRNLRARRAGGHGQRGAGDRPRSRWSIGHCVPRKDGLSGGVNRFASASCRCRATRTYAHGSPPPPANFAEDTTWEKISRRDAGQLADALKERRRQRQPQRKLLYTRASTDSLLPSRSIPPVTDNGGFPVQRRAGKLRLHRA</sequence>